<proteinExistence type="predicted"/>
<dbReference type="Pfam" id="PF03009">
    <property type="entry name" value="GDPD"/>
    <property type="match status" value="1"/>
</dbReference>
<organism evidence="2 3">
    <name type="scientific">Bogoriella caseilytica</name>
    <dbReference type="NCBI Taxonomy" id="56055"/>
    <lineage>
        <taxon>Bacteria</taxon>
        <taxon>Bacillati</taxon>
        <taxon>Actinomycetota</taxon>
        <taxon>Actinomycetes</taxon>
        <taxon>Micrococcales</taxon>
        <taxon>Bogoriellaceae</taxon>
        <taxon>Bogoriella</taxon>
    </lineage>
</organism>
<name>A0A3N2BBL3_9MICO</name>
<dbReference type="InterPro" id="IPR017946">
    <property type="entry name" value="PLC-like_Pdiesterase_TIM-brl"/>
</dbReference>
<dbReference type="OrthoDB" id="5241788at2"/>
<dbReference type="PANTHER" id="PTHR46211">
    <property type="entry name" value="GLYCEROPHOSPHORYL DIESTER PHOSPHODIESTERASE"/>
    <property type="match status" value="1"/>
</dbReference>
<accession>A0A3N2BBL3</accession>
<dbReference type="Proteomes" id="UP000280668">
    <property type="component" value="Unassembled WGS sequence"/>
</dbReference>
<evidence type="ECO:0000313" key="2">
    <source>
        <dbReference type="EMBL" id="ROR72635.1"/>
    </source>
</evidence>
<protein>
    <submittedName>
        <fullName evidence="2">Glycerophosphoryl diester phosphodiesterase</fullName>
    </submittedName>
</protein>
<dbReference type="InterPro" id="IPR030395">
    <property type="entry name" value="GP_PDE_dom"/>
</dbReference>
<keyword evidence="3" id="KW-1185">Reference proteome</keyword>
<evidence type="ECO:0000313" key="3">
    <source>
        <dbReference type="Proteomes" id="UP000280668"/>
    </source>
</evidence>
<dbReference type="SUPFAM" id="SSF51695">
    <property type="entry name" value="PLC-like phosphodiesterases"/>
    <property type="match status" value="1"/>
</dbReference>
<evidence type="ECO:0000259" key="1">
    <source>
        <dbReference type="PROSITE" id="PS51704"/>
    </source>
</evidence>
<comment type="caution">
    <text evidence="2">The sequence shown here is derived from an EMBL/GenBank/DDBJ whole genome shotgun (WGS) entry which is preliminary data.</text>
</comment>
<dbReference type="Gene3D" id="3.20.20.190">
    <property type="entry name" value="Phosphatidylinositol (PI) phosphodiesterase"/>
    <property type="match status" value="1"/>
</dbReference>
<reference evidence="2 3" key="1">
    <citation type="submission" date="2018-11" db="EMBL/GenBank/DDBJ databases">
        <title>Sequencing the genomes of 1000 actinobacteria strains.</title>
        <authorList>
            <person name="Klenk H.-P."/>
        </authorList>
    </citation>
    <scope>NUCLEOTIDE SEQUENCE [LARGE SCALE GENOMIC DNA]</scope>
    <source>
        <strain evidence="2 3">DSM 11294</strain>
    </source>
</reference>
<gene>
    <name evidence="2" type="ORF">EDD31_0993</name>
</gene>
<dbReference type="GO" id="GO:0008081">
    <property type="term" value="F:phosphoric diester hydrolase activity"/>
    <property type="evidence" value="ECO:0007669"/>
    <property type="project" value="InterPro"/>
</dbReference>
<dbReference type="EMBL" id="RKHK01000001">
    <property type="protein sequence ID" value="ROR72635.1"/>
    <property type="molecule type" value="Genomic_DNA"/>
</dbReference>
<sequence>MTVSPAPAPHRYADHPGPWLSAHRGGMGIAPENTARAFTQALDLGLRHLETDVRVTADGVPLAFHDRTLDRVTELRGPVAARTWDELSRTRVLGQEPLLRLDELLGGFPESLVSIDIKEAQAVRPVIEAVRRTQAADRVCVAGGWDAWLQAAHEACGVTTALGWRALTHFLTATRAGVRPALRPRQGARFVHVSLDYGPAQIMRSPRLAERVVSMATALGLGVVAWTVNDVETADRLRAAGVAGVITDRPDLLAGRH</sequence>
<dbReference type="RefSeq" id="WP_148058862.1">
    <property type="nucleotide sequence ID" value="NZ_RKHK01000001.1"/>
</dbReference>
<dbReference type="PROSITE" id="PS51704">
    <property type="entry name" value="GP_PDE"/>
    <property type="match status" value="1"/>
</dbReference>
<dbReference type="GO" id="GO:0006629">
    <property type="term" value="P:lipid metabolic process"/>
    <property type="evidence" value="ECO:0007669"/>
    <property type="project" value="InterPro"/>
</dbReference>
<dbReference type="PROSITE" id="PS50007">
    <property type="entry name" value="PIPLC_X_DOMAIN"/>
    <property type="match status" value="1"/>
</dbReference>
<dbReference type="PANTHER" id="PTHR46211:SF14">
    <property type="entry name" value="GLYCEROPHOSPHODIESTER PHOSPHODIESTERASE"/>
    <property type="match status" value="1"/>
</dbReference>
<feature type="domain" description="GP-PDE" evidence="1">
    <location>
        <begin position="18"/>
        <end position="257"/>
    </location>
</feature>
<dbReference type="AlphaFoldDB" id="A0A3N2BBL3"/>